<evidence type="ECO:0000259" key="10">
    <source>
        <dbReference type="Pfam" id="PF01694"/>
    </source>
</evidence>
<dbReference type="AlphaFoldDB" id="A0A1H0VBZ5"/>
<dbReference type="Pfam" id="PF01694">
    <property type="entry name" value="Rhomboid"/>
    <property type="match status" value="1"/>
</dbReference>
<evidence type="ECO:0000256" key="9">
    <source>
        <dbReference type="SAM" id="Phobius"/>
    </source>
</evidence>
<keyword evidence="8" id="KW-0175">Coiled coil</keyword>
<evidence type="ECO:0000313" key="12">
    <source>
        <dbReference type="Proteomes" id="UP000199159"/>
    </source>
</evidence>
<evidence type="ECO:0000256" key="5">
    <source>
        <dbReference type="ARBA" id="ARBA00022989"/>
    </source>
</evidence>
<dbReference type="SUPFAM" id="SSF144091">
    <property type="entry name" value="Rhomboid-like"/>
    <property type="match status" value="1"/>
</dbReference>
<feature type="transmembrane region" description="Helical" evidence="9">
    <location>
        <begin position="231"/>
        <end position="255"/>
    </location>
</feature>
<feature type="coiled-coil region" evidence="8">
    <location>
        <begin position="57"/>
        <end position="84"/>
    </location>
</feature>
<name>A0A1H0VBZ5_9BACI</name>
<dbReference type="GO" id="GO:0016020">
    <property type="term" value="C:membrane"/>
    <property type="evidence" value="ECO:0007669"/>
    <property type="project" value="UniProtKB-SubCell"/>
</dbReference>
<keyword evidence="7" id="KW-0802">TPR repeat</keyword>
<dbReference type="EMBL" id="FNJU01000006">
    <property type="protein sequence ID" value="SDP75977.1"/>
    <property type="molecule type" value="Genomic_DNA"/>
</dbReference>
<comment type="similarity">
    <text evidence="2">Belongs to the peptidase S54 family.</text>
</comment>
<dbReference type="InterPro" id="IPR022764">
    <property type="entry name" value="Peptidase_S54_rhomboid_dom"/>
</dbReference>
<keyword evidence="12" id="KW-1185">Reference proteome</keyword>
<reference evidence="12" key="1">
    <citation type="submission" date="2016-10" db="EMBL/GenBank/DDBJ databases">
        <authorList>
            <person name="Varghese N."/>
            <person name="Submissions S."/>
        </authorList>
    </citation>
    <scope>NUCLEOTIDE SEQUENCE [LARGE SCALE GENOMIC DNA]</scope>
    <source>
        <strain evidence="12">IBRC-M10078</strain>
    </source>
</reference>
<dbReference type="GO" id="GO:0004252">
    <property type="term" value="F:serine-type endopeptidase activity"/>
    <property type="evidence" value="ECO:0007669"/>
    <property type="project" value="InterPro"/>
</dbReference>
<gene>
    <name evidence="11" type="ORF">SAMN05216565_106176</name>
</gene>
<dbReference type="Pfam" id="PF13181">
    <property type="entry name" value="TPR_8"/>
    <property type="match status" value="1"/>
</dbReference>
<keyword evidence="4" id="KW-0378">Hydrolase</keyword>
<dbReference type="Gene3D" id="1.25.40.10">
    <property type="entry name" value="Tetratricopeptide repeat domain"/>
    <property type="match status" value="1"/>
</dbReference>
<feature type="transmembrane region" description="Helical" evidence="9">
    <location>
        <begin position="291"/>
        <end position="310"/>
    </location>
</feature>
<dbReference type="PANTHER" id="PTHR43731:SF14">
    <property type="entry name" value="PRESENILIN-ASSOCIATED RHOMBOID-LIKE PROTEIN, MITOCHONDRIAL"/>
    <property type="match status" value="1"/>
</dbReference>
<feature type="repeat" description="TPR" evidence="7">
    <location>
        <begin position="467"/>
        <end position="500"/>
    </location>
</feature>
<keyword evidence="3 9" id="KW-0812">Transmembrane</keyword>
<feature type="domain" description="Peptidase S54 rhomboid" evidence="10">
    <location>
        <begin position="226"/>
        <end position="359"/>
    </location>
</feature>
<comment type="subcellular location">
    <subcellularLocation>
        <location evidence="1">Membrane</location>
        <topology evidence="1">Multi-pass membrane protein</topology>
    </subcellularLocation>
</comment>
<evidence type="ECO:0000256" key="1">
    <source>
        <dbReference type="ARBA" id="ARBA00004141"/>
    </source>
</evidence>
<accession>A0A1H0VBZ5</accession>
<feature type="transmembrane region" description="Helical" evidence="9">
    <location>
        <begin position="267"/>
        <end position="285"/>
    </location>
</feature>
<keyword evidence="11" id="KW-0645">Protease</keyword>
<sequence>MVFQQDYLYWNTIHQLVVEHQYRLIQLSQSQNEVWLESNNKNAPTLVRIVRYDLDWANWMQRDMEQAGRRIEEVRKRMNKRKMNALNLYISTFPPVDEWREKTDKPLLIGAKEQTSLMTKVIHSENIQEGLKDLSDILGEKITLEIEGVLYDYIQVEELKSKVLTVSNERTKQEKKIFSYGKPYFTYLFIFIQIFMFLVLEVKGGSTNTETLITFGAKDNYLLLQGEWWRFFTPIILHIGFFHLVMNTLALYFLGSAVEKIYGRTKFLVLYLVAGFAGTLASFVFSPAISAGASGAIFGCFGALLFFGVIHPSLFFRTMGSNVIVVIGINLLIGFIFPVVDNAGHIGGLIGGFIASSFLHLPGQKKYLQRTISFLLAAALLIAMLYVGYQVQPTSNDPAYAVRLAKTYIEEDKVNEAYELLIEAEKKNENIPAELYFYLSFTEVQLGKLTDAKEHLEIVTKELPTLHEAQYNLALVYSRLEEYEKAKSSIEKALNEDPENKDYQSVLSEINDYLEHTE</sequence>
<dbReference type="SMART" id="SM00028">
    <property type="entry name" value="TPR"/>
    <property type="match status" value="3"/>
</dbReference>
<dbReference type="STRING" id="930152.SAMN05216565_106176"/>
<feature type="transmembrane region" description="Helical" evidence="9">
    <location>
        <begin position="372"/>
        <end position="389"/>
    </location>
</feature>
<dbReference type="InterPro" id="IPR050925">
    <property type="entry name" value="Rhomboid_protease_S54"/>
</dbReference>
<dbReference type="InterPro" id="IPR035952">
    <property type="entry name" value="Rhomboid-like_sf"/>
</dbReference>
<evidence type="ECO:0000256" key="2">
    <source>
        <dbReference type="ARBA" id="ARBA00009045"/>
    </source>
</evidence>
<dbReference type="PROSITE" id="PS50005">
    <property type="entry name" value="TPR"/>
    <property type="match status" value="1"/>
</dbReference>
<feature type="transmembrane region" description="Helical" evidence="9">
    <location>
        <begin position="322"/>
        <end position="340"/>
    </location>
</feature>
<evidence type="ECO:0000256" key="3">
    <source>
        <dbReference type="ARBA" id="ARBA00022692"/>
    </source>
</evidence>
<dbReference type="GO" id="GO:0006508">
    <property type="term" value="P:proteolysis"/>
    <property type="evidence" value="ECO:0007669"/>
    <property type="project" value="UniProtKB-KW"/>
</dbReference>
<dbReference type="RefSeq" id="WP_175490301.1">
    <property type="nucleotide sequence ID" value="NZ_FNJU01000006.1"/>
</dbReference>
<dbReference type="PROSITE" id="PS50293">
    <property type="entry name" value="TPR_REGION"/>
    <property type="match status" value="1"/>
</dbReference>
<keyword evidence="5 9" id="KW-1133">Transmembrane helix</keyword>
<evidence type="ECO:0000313" key="11">
    <source>
        <dbReference type="EMBL" id="SDP75977.1"/>
    </source>
</evidence>
<dbReference type="PANTHER" id="PTHR43731">
    <property type="entry name" value="RHOMBOID PROTEASE"/>
    <property type="match status" value="1"/>
</dbReference>
<dbReference type="InterPro" id="IPR011990">
    <property type="entry name" value="TPR-like_helical_dom_sf"/>
</dbReference>
<evidence type="ECO:0000256" key="4">
    <source>
        <dbReference type="ARBA" id="ARBA00022801"/>
    </source>
</evidence>
<dbReference type="InterPro" id="IPR019734">
    <property type="entry name" value="TPR_rpt"/>
</dbReference>
<evidence type="ECO:0000256" key="6">
    <source>
        <dbReference type="ARBA" id="ARBA00023136"/>
    </source>
</evidence>
<organism evidence="11 12">
    <name type="scientific">Litchfieldia salsa</name>
    <dbReference type="NCBI Taxonomy" id="930152"/>
    <lineage>
        <taxon>Bacteria</taxon>
        <taxon>Bacillati</taxon>
        <taxon>Bacillota</taxon>
        <taxon>Bacilli</taxon>
        <taxon>Bacillales</taxon>
        <taxon>Bacillaceae</taxon>
        <taxon>Litchfieldia</taxon>
    </lineage>
</organism>
<evidence type="ECO:0000256" key="8">
    <source>
        <dbReference type="SAM" id="Coils"/>
    </source>
</evidence>
<dbReference type="Proteomes" id="UP000199159">
    <property type="component" value="Unassembled WGS sequence"/>
</dbReference>
<evidence type="ECO:0000256" key="7">
    <source>
        <dbReference type="PROSITE-ProRule" id="PRU00339"/>
    </source>
</evidence>
<keyword evidence="6 9" id="KW-0472">Membrane</keyword>
<dbReference type="SUPFAM" id="SSF48452">
    <property type="entry name" value="TPR-like"/>
    <property type="match status" value="1"/>
</dbReference>
<feature type="transmembrane region" description="Helical" evidence="9">
    <location>
        <begin position="184"/>
        <end position="202"/>
    </location>
</feature>
<dbReference type="Gene3D" id="1.20.1540.10">
    <property type="entry name" value="Rhomboid-like"/>
    <property type="match status" value="1"/>
</dbReference>
<proteinExistence type="inferred from homology"/>
<protein>
    <submittedName>
        <fullName evidence="11">Rhomboid protease GluP</fullName>
    </submittedName>
</protein>